<dbReference type="InterPro" id="IPR010489">
    <property type="entry name" value="Effector_NleG"/>
</dbReference>
<dbReference type="EMBL" id="LDXE02000005">
    <property type="protein sequence ID" value="PBN70386.1"/>
    <property type="molecule type" value="Genomic_DNA"/>
</dbReference>
<reference evidence="5 9" key="4">
    <citation type="submission" date="2018-06" db="EMBL/GenBank/DDBJ databases">
        <authorList>
            <consortium name="Pathogen Informatics"/>
            <person name="Doyle S."/>
        </authorList>
    </citation>
    <scope>NUCLEOTIDE SEQUENCE [LARGE SCALE GENOMIC DNA]</scope>
    <source>
        <strain evidence="5 9">NCTC8960</strain>
    </source>
</reference>
<reference evidence="2 12" key="6">
    <citation type="submission" date="2018-08" db="EMBL/GenBank/DDBJ databases">
        <authorList>
            <consortium name="GenomeTrakr network: Whole genome sequencing for foodborne pathogen traceback"/>
        </authorList>
    </citation>
    <scope>NUCLEOTIDE SEQUENCE [LARGE SCALE GENOMIC DNA]</scope>
    <source>
        <strain evidence="2 12">NC_STEC194</strain>
    </source>
</reference>
<proteinExistence type="predicted"/>
<dbReference type="AlphaFoldDB" id="A0A0D6ZRC9"/>
<dbReference type="GO" id="GO:0044403">
    <property type="term" value="P:biological process involved in symbiotic interaction"/>
    <property type="evidence" value="ECO:0007669"/>
    <property type="project" value="InterPro"/>
</dbReference>
<protein>
    <submittedName>
        <fullName evidence="4">DUF1076 domain-containing protein</fullName>
    </submittedName>
    <submittedName>
        <fullName evidence="2">T3SS effector E3 ubiquitin-protein ligase NleG</fullName>
    </submittedName>
    <submittedName>
        <fullName evidence="3">T3SS effector protein NleG8</fullName>
    </submittedName>
    <submittedName>
        <fullName evidence="1 5">T3SS secreted effector NleG</fullName>
    </submittedName>
</protein>
<dbReference type="Proteomes" id="UP000255057">
    <property type="component" value="Unassembled WGS sequence"/>
</dbReference>
<reference evidence="3" key="2">
    <citation type="submission" date="2017-03" db="EMBL/GenBank/DDBJ databases">
        <title>The mobilome is the main driver of stx2-positive O26:H11 Escherichia coli strains evolution.</title>
        <authorList>
            <person name="Delannoy S."/>
            <person name="Mariani-Kurkdjian P."/>
            <person name="Webb H.E."/>
            <person name="Bonacorsi S."/>
            <person name="Fach P."/>
        </authorList>
    </citation>
    <scope>NUCLEOTIDE SEQUENCE</scope>
    <source>
        <strain evidence="3">34870</strain>
    </source>
</reference>
<sequence length="215" mass="24582">MPVILNFSSERVLSESELEALRHVGRVSQSEQLVVRGRTMRLHHISFMDSFSVEPVSGGLLDRLSARGHRLLAENLEIQLNRGHTFLQAFRLYMEQSRATPCTRQNVSSAIQNKINSHAFTVSHQDFSCHEQHLNCPITLCIPETGVFVRNAKNSEICSLYDHNALTELIRRNAPHPLSREPFVPEMIVSKDECHFNLIEQYFCILATQNICTRI</sequence>
<organism evidence="2 12">
    <name type="scientific">Escherichia coli</name>
    <dbReference type="NCBI Taxonomy" id="562"/>
    <lineage>
        <taxon>Bacteria</taxon>
        <taxon>Pseudomonadati</taxon>
        <taxon>Pseudomonadota</taxon>
        <taxon>Gammaproteobacteria</taxon>
        <taxon>Enterobacterales</taxon>
        <taxon>Enterobacteriaceae</taxon>
        <taxon>Escherichia</taxon>
    </lineage>
</organism>
<reference evidence="6 11" key="7">
    <citation type="submission" date="2018-12" db="EMBL/GenBank/DDBJ databases">
        <title>Food and Water Safety Consortium.</title>
        <authorList>
            <person name="Tyson S."/>
            <person name="Peterson C.-L."/>
            <person name="Olson A."/>
            <person name="Tyler S."/>
            <person name="Cabral J."/>
            <person name="Lynch T."/>
            <person name="Knox N."/>
            <person name="Van Domselaar G."/>
            <person name="Graham M."/>
        </authorList>
    </citation>
    <scope>NUCLEOTIDE SEQUENCE [LARGE SCALE GENOMIC DNA]</scope>
    <source>
        <strain evidence="6 11">FWSEC0419</strain>
    </source>
</reference>
<dbReference type="Proteomes" id="UP000305093">
    <property type="component" value="Unassembled WGS sequence"/>
</dbReference>
<evidence type="ECO:0000313" key="2">
    <source>
        <dbReference type="EMBL" id="EFM7863736.1"/>
    </source>
</evidence>
<dbReference type="Proteomes" id="UP000036331">
    <property type="component" value="Unassembled WGS sequence"/>
</dbReference>
<evidence type="ECO:0000313" key="9">
    <source>
        <dbReference type="Proteomes" id="UP000255057"/>
    </source>
</evidence>
<gene>
    <name evidence="2" type="primary">nleG</name>
    <name evidence="1" type="synonym">nleG_1</name>
    <name evidence="3" type="ORF">ABE91_023315</name>
    <name evidence="2" type="ORF">B6R15_005120</name>
    <name evidence="6" type="ORF">C9194_21895</name>
    <name evidence="4" type="ORF">DIV22_31065</name>
    <name evidence="1" type="ORF">E2863_01684</name>
    <name evidence="5" type="ORF">NCTC8960_05581</name>
</gene>
<dbReference type="Pfam" id="PF06416">
    <property type="entry name" value="T3SS_NleG"/>
    <property type="match status" value="1"/>
</dbReference>
<dbReference type="Gene3D" id="3.30.40.80">
    <property type="entry name" value="Effector protein NleG"/>
    <property type="match status" value="1"/>
</dbReference>
<dbReference type="EMBL" id="AP018802">
    <property type="protein sequence ID" value="BBF53183.1"/>
    <property type="molecule type" value="Genomic_DNA"/>
</dbReference>
<evidence type="ECO:0000313" key="5">
    <source>
        <dbReference type="EMBL" id="STN15163.1"/>
    </source>
</evidence>
<evidence type="ECO:0000313" key="10">
    <source>
        <dbReference type="Proteomes" id="UP000281900"/>
    </source>
</evidence>
<dbReference type="RefSeq" id="WP_001303944.1">
    <property type="nucleotide sequence ID" value="NZ_AP018796.1"/>
</dbReference>
<evidence type="ECO:0000313" key="11">
    <source>
        <dbReference type="Proteomes" id="UP000305093"/>
    </source>
</evidence>
<dbReference type="Proteomes" id="UP000248865">
    <property type="component" value="Unassembled WGS sequence"/>
</dbReference>
<dbReference type="EMBL" id="UGFO01000006">
    <property type="protein sequence ID" value="STN15163.1"/>
    <property type="molecule type" value="Genomic_DNA"/>
</dbReference>
<reference evidence="1 10" key="5">
    <citation type="submission" date="2018-07" db="EMBL/GenBank/DDBJ databases">
        <title>Genomic analysis of colistin resistant EHEC isolated from cattle in Japan.</title>
        <authorList>
            <person name="Kusumoto M."/>
            <person name="Misumi W."/>
            <person name="Ogura Y."/>
            <person name="Hayashi T."/>
            <person name="Akiba M."/>
        </authorList>
    </citation>
    <scope>NUCLEOTIDE SEQUENCE [LARGE SCALE GENOMIC DNA]</scope>
    <source>
        <strain evidence="1 10">E2863</strain>
    </source>
</reference>
<evidence type="ECO:0000313" key="1">
    <source>
        <dbReference type="EMBL" id="BBF53183.1"/>
    </source>
</evidence>
<dbReference type="InterPro" id="IPR038436">
    <property type="entry name" value="Effector_NleG_sf"/>
</dbReference>
<dbReference type="EMBL" id="QFSS01000561">
    <property type="protein sequence ID" value="PZZ54673.1"/>
    <property type="molecule type" value="Genomic_DNA"/>
</dbReference>
<dbReference type="Proteomes" id="UP000281900">
    <property type="component" value="Chromosome"/>
</dbReference>
<name>A0A0D6ZRC9_ECOLX</name>
<dbReference type="EMBL" id="RROO01000054">
    <property type="protein sequence ID" value="TJF61704.1"/>
    <property type="molecule type" value="Genomic_DNA"/>
</dbReference>
<dbReference type="SMR" id="A0A0D6ZRC9"/>
<dbReference type="OMA" id="NPGDFPC"/>
<evidence type="ECO:0000313" key="6">
    <source>
        <dbReference type="EMBL" id="TJF61704.1"/>
    </source>
</evidence>
<evidence type="ECO:0000313" key="7">
    <source>
        <dbReference type="Proteomes" id="UP000036331"/>
    </source>
</evidence>
<accession>A0A0D6ZRC9</accession>
<evidence type="ECO:0000313" key="3">
    <source>
        <dbReference type="EMBL" id="PBN70386.1"/>
    </source>
</evidence>
<evidence type="ECO:0000313" key="4">
    <source>
        <dbReference type="EMBL" id="PZZ54673.1"/>
    </source>
</evidence>
<dbReference type="EMBL" id="AATLXB010000124">
    <property type="protein sequence ID" value="EFM7863736.1"/>
    <property type="molecule type" value="Genomic_DNA"/>
</dbReference>
<reference evidence="4 8" key="3">
    <citation type="submission" date="2018-05" db="EMBL/GenBank/DDBJ databases">
        <title>Genomic sequencing of EHEC O26 New European Clone.</title>
        <authorList>
            <person name="Karnisova L."/>
            <person name="Nunvar J."/>
            <person name="Marejkova M."/>
            <person name="Mellmann A."/>
            <person name="Drevinek P."/>
            <person name="Blahova K."/>
            <person name="Bielaszewska M."/>
        </authorList>
    </citation>
    <scope>NUCLEOTIDE SEQUENCE [LARGE SCALE GENOMIC DNA]</scope>
    <source>
        <strain evidence="4 8">14-391</strain>
    </source>
</reference>
<dbReference type="Proteomes" id="UP000587626">
    <property type="component" value="Unassembled WGS sequence"/>
</dbReference>
<evidence type="ECO:0000313" key="8">
    <source>
        <dbReference type="Proteomes" id="UP000248865"/>
    </source>
</evidence>
<dbReference type="GO" id="GO:0004842">
    <property type="term" value="F:ubiquitin-protein transferase activity"/>
    <property type="evidence" value="ECO:0007669"/>
    <property type="project" value="InterPro"/>
</dbReference>
<evidence type="ECO:0000313" key="12">
    <source>
        <dbReference type="Proteomes" id="UP000587626"/>
    </source>
</evidence>
<reference evidence="3 7" key="1">
    <citation type="journal article" date="2015" name="Genome Announc.">
        <title>Draft Genome Sequences of Human-Pathogenic Escherichia coli O26:H11 Strains Carrying the stx2 Gene Only and Circulating in France.</title>
        <authorList>
            <person name="Delannoy S."/>
            <person name="Mariani-Kurkdjian P."/>
            <person name="Bonacorsi S."/>
            <person name="Liguori S."/>
            <person name="Ison S.A."/>
            <person name="Fach P."/>
        </authorList>
    </citation>
    <scope>NUCLEOTIDE SEQUENCE [LARGE SCALE GENOMIC DNA]</scope>
    <source>
        <strain evidence="3 7">34870</strain>
    </source>
</reference>